<dbReference type="EMBL" id="JAAAHW010007763">
    <property type="protein sequence ID" value="KAF9946424.1"/>
    <property type="molecule type" value="Genomic_DNA"/>
</dbReference>
<dbReference type="SMART" id="SM00428">
    <property type="entry name" value="H3"/>
    <property type="match status" value="1"/>
</dbReference>
<comment type="similarity">
    <text evidence="3">Belongs to the histone H3 family.</text>
</comment>
<keyword evidence="4" id="KW-0158">Chromosome</keyword>
<evidence type="ECO:0000256" key="9">
    <source>
        <dbReference type="ARBA" id="ARBA00043846"/>
    </source>
</evidence>
<protein>
    <submittedName>
        <fullName evidence="13">Centromeric DNA-binding histone H3-like protein cse4</fullName>
    </submittedName>
</protein>
<name>A0A9P6ISV8_9FUNG</name>
<dbReference type="GO" id="GO:0030527">
    <property type="term" value="F:structural constituent of chromatin"/>
    <property type="evidence" value="ECO:0007669"/>
    <property type="project" value="InterPro"/>
</dbReference>
<dbReference type="AlphaFoldDB" id="A0A9P6ISV8"/>
<dbReference type="GO" id="GO:0046982">
    <property type="term" value="F:protein heterodimerization activity"/>
    <property type="evidence" value="ECO:0007669"/>
    <property type="project" value="InterPro"/>
</dbReference>
<keyword evidence="7" id="KW-0544">Nucleosome core</keyword>
<comment type="subcellular location">
    <subcellularLocation>
        <location evidence="2">Chromosome</location>
        <location evidence="2">Centromere</location>
    </subcellularLocation>
    <subcellularLocation>
        <location evidence="1">Nucleus</location>
    </subcellularLocation>
</comment>
<evidence type="ECO:0000256" key="8">
    <source>
        <dbReference type="ARBA" id="ARBA00023328"/>
    </source>
</evidence>
<evidence type="ECO:0000256" key="11">
    <source>
        <dbReference type="SAM" id="MobiDB-lite"/>
    </source>
</evidence>
<evidence type="ECO:0000256" key="1">
    <source>
        <dbReference type="ARBA" id="ARBA00004123"/>
    </source>
</evidence>
<gene>
    <name evidence="13" type="primary">CSE4</name>
    <name evidence="13" type="ORF">BGZ65_009725</name>
</gene>
<dbReference type="InterPro" id="IPR007125">
    <property type="entry name" value="H2A/H2B/H3"/>
</dbReference>
<accession>A0A9P6ISV8</accession>
<dbReference type="CDD" id="cd22911">
    <property type="entry name" value="HFD_H3"/>
    <property type="match status" value="1"/>
</dbReference>
<dbReference type="Proteomes" id="UP000749646">
    <property type="component" value="Unassembled WGS sequence"/>
</dbReference>
<keyword evidence="14" id="KW-1185">Reference proteome</keyword>
<comment type="caution">
    <text evidence="13">The sequence shown here is derived from an EMBL/GenBank/DDBJ whole genome shotgun (WGS) entry which is preliminary data.</text>
</comment>
<dbReference type="GO" id="GO:0000775">
    <property type="term" value="C:chromosome, centromeric region"/>
    <property type="evidence" value="ECO:0007669"/>
    <property type="project" value="UniProtKB-SubCell"/>
</dbReference>
<organism evidence="13 14">
    <name type="scientific">Modicella reniformis</name>
    <dbReference type="NCBI Taxonomy" id="1440133"/>
    <lineage>
        <taxon>Eukaryota</taxon>
        <taxon>Fungi</taxon>
        <taxon>Fungi incertae sedis</taxon>
        <taxon>Mucoromycota</taxon>
        <taxon>Mortierellomycotina</taxon>
        <taxon>Mortierellomycetes</taxon>
        <taxon>Mortierellales</taxon>
        <taxon>Mortierellaceae</taxon>
        <taxon>Modicella</taxon>
    </lineage>
</organism>
<dbReference type="SUPFAM" id="SSF47113">
    <property type="entry name" value="Histone-fold"/>
    <property type="match status" value="1"/>
</dbReference>
<dbReference type="GO" id="GO:0000786">
    <property type="term" value="C:nucleosome"/>
    <property type="evidence" value="ECO:0007669"/>
    <property type="project" value="UniProtKB-KW"/>
</dbReference>
<feature type="region of interest" description="Disordered" evidence="11">
    <location>
        <begin position="1"/>
        <end position="71"/>
    </location>
</feature>
<dbReference type="Pfam" id="PF00125">
    <property type="entry name" value="Histone"/>
    <property type="match status" value="1"/>
</dbReference>
<reference evidence="13" key="1">
    <citation type="journal article" date="2020" name="Fungal Divers.">
        <title>Resolving the Mortierellaceae phylogeny through synthesis of multi-gene phylogenetics and phylogenomics.</title>
        <authorList>
            <person name="Vandepol N."/>
            <person name="Liber J."/>
            <person name="Desiro A."/>
            <person name="Na H."/>
            <person name="Kennedy M."/>
            <person name="Barry K."/>
            <person name="Grigoriev I.V."/>
            <person name="Miller A.N."/>
            <person name="O'Donnell K."/>
            <person name="Stajich J.E."/>
            <person name="Bonito G."/>
        </authorList>
    </citation>
    <scope>NUCLEOTIDE SEQUENCE</scope>
    <source>
        <strain evidence="13">MES-2147</strain>
    </source>
</reference>
<proteinExistence type="inferred from homology"/>
<evidence type="ECO:0000256" key="4">
    <source>
        <dbReference type="ARBA" id="ARBA00022454"/>
    </source>
</evidence>
<sequence length="175" mass="19123">MARPSNIPSSIPVRSGGAGASTSAARQPKQRQKRVIQDAAGVTGEPKKKKGRAAAATVMPGDPIAPSKPRRYRPGVKALREIRQYQRTTDLLIQKLPFARVVREIADVCAADSSTLSTGMRWQSSALLALQEAAEAYMVHLFEDANLCAIHAKRVTVMQRDIQLARRIRGVYAYA</sequence>
<keyword evidence="6" id="KW-0539">Nucleus</keyword>
<dbReference type="Gene3D" id="1.10.20.10">
    <property type="entry name" value="Histone, subunit A"/>
    <property type="match status" value="1"/>
</dbReference>
<evidence type="ECO:0000256" key="6">
    <source>
        <dbReference type="ARBA" id="ARBA00023242"/>
    </source>
</evidence>
<evidence type="ECO:0000259" key="12">
    <source>
        <dbReference type="Pfam" id="PF00125"/>
    </source>
</evidence>
<dbReference type="OrthoDB" id="842664at2759"/>
<dbReference type="GO" id="GO:0003677">
    <property type="term" value="F:DNA binding"/>
    <property type="evidence" value="ECO:0007669"/>
    <property type="project" value="UniProtKB-KW"/>
</dbReference>
<comment type="function">
    <text evidence="9">Histone H3-like nucleosomal protein that is specifically found in centromeric nucleosomes. Replaces conventional H3 in the nucleosome core of centromeric chromatin that serves as an assembly site for the inner kinetochore. Required for recruitment and assembly of kinetochore proteins, mitotic progression and chromosome segregation. May serve as an epigenetic mark that propagates centromere identity through replication and cell division.</text>
</comment>
<dbReference type="FunFam" id="1.10.20.10:FF:000087">
    <property type="entry name" value="Probable histone 3"/>
    <property type="match status" value="1"/>
</dbReference>
<evidence type="ECO:0000313" key="13">
    <source>
        <dbReference type="EMBL" id="KAF9946424.1"/>
    </source>
</evidence>
<dbReference type="InterPro" id="IPR000164">
    <property type="entry name" value="Histone_H3/CENP-A"/>
</dbReference>
<evidence type="ECO:0000256" key="7">
    <source>
        <dbReference type="ARBA" id="ARBA00023269"/>
    </source>
</evidence>
<evidence type="ECO:0000256" key="3">
    <source>
        <dbReference type="ARBA" id="ARBA00010343"/>
    </source>
</evidence>
<evidence type="ECO:0000256" key="10">
    <source>
        <dbReference type="ARBA" id="ARBA00044024"/>
    </source>
</evidence>
<evidence type="ECO:0000256" key="2">
    <source>
        <dbReference type="ARBA" id="ARBA00004584"/>
    </source>
</evidence>
<evidence type="ECO:0000256" key="5">
    <source>
        <dbReference type="ARBA" id="ARBA00023125"/>
    </source>
</evidence>
<dbReference type="PANTHER" id="PTHR45810">
    <property type="entry name" value="HISTONE H3.2"/>
    <property type="match status" value="1"/>
</dbReference>
<evidence type="ECO:0000313" key="14">
    <source>
        <dbReference type="Proteomes" id="UP000749646"/>
    </source>
</evidence>
<dbReference type="PRINTS" id="PR00622">
    <property type="entry name" value="HISTONEH3"/>
</dbReference>
<comment type="subunit">
    <text evidence="10">Component of centromeric nucleosomes, where DNA is wrapped around a histone octamer core. The octamer contains two molecules each of H2A, H2B, CSE4/CENPA and H4 assembled in one CSE4-H4 heterotetramer and two H2A-H2B heterodimers. Interacts with the inner kinetochore.</text>
</comment>
<dbReference type="InterPro" id="IPR009072">
    <property type="entry name" value="Histone-fold"/>
</dbReference>
<dbReference type="GO" id="GO:0005634">
    <property type="term" value="C:nucleus"/>
    <property type="evidence" value="ECO:0007669"/>
    <property type="project" value="UniProtKB-SubCell"/>
</dbReference>
<keyword evidence="5 13" id="KW-0238">DNA-binding</keyword>
<feature type="domain" description="Core Histone H2A/H2B/H3" evidence="12">
    <location>
        <begin position="74"/>
        <end position="168"/>
    </location>
</feature>
<keyword evidence="8" id="KW-0137">Centromere</keyword>